<proteinExistence type="predicted"/>
<evidence type="ECO:0000313" key="2">
    <source>
        <dbReference type="EMBL" id="MFC7348734.1"/>
    </source>
</evidence>
<sequence length="457" mass="52748">MKTKILLLFLLGWVGMVLGQTKEQINDVPGMSATLEPEDKENTDPEKEKNKEIVDLVKNVIKNNEGSKTSIGEIILKSNTIVYDEALAEKISNDAKQSDKKLRLLYLKLLKKIESTKTSYKKIDIILDQGGTYFLPIVKIDSVKFDIQEGMLEFIKVYLNDGTTYTNKKSPIALLYLDKRGEDRLYNADGDQFVLLKNIVTFEPNKRFGFLPNDDTFSMKNNGKNPDRRILKKNDNINSLVSFTAYSDLLGLIGDEANALVNFEGKGKFFLNRHNLPNKFIYLFSSFQPYLHYNKVDSKFETIEVKEDNLNPIEIFRRHNFAVGCDLSVFKWDWRPANSLELKAGYMFTSSKIIINNESTTANNHIRYFEINLKSKIIENFGIDFNGKYMWQKLNDNEFFDSIHGKMLPLRGGIYYASPKAKGDDKVFIRFTNYLILDDRKKDFFQIQIGFTKSLNL</sequence>
<reference evidence="3" key="1">
    <citation type="journal article" date="2019" name="Int. J. Syst. Evol. Microbiol.">
        <title>The Global Catalogue of Microorganisms (GCM) 10K type strain sequencing project: providing services to taxonomists for standard genome sequencing and annotation.</title>
        <authorList>
            <consortium name="The Broad Institute Genomics Platform"/>
            <consortium name="The Broad Institute Genome Sequencing Center for Infectious Disease"/>
            <person name="Wu L."/>
            <person name="Ma J."/>
        </authorList>
    </citation>
    <scope>NUCLEOTIDE SEQUENCE [LARGE SCALE GENOMIC DNA]</scope>
    <source>
        <strain evidence="3">CCUG 54781</strain>
    </source>
</reference>
<feature type="region of interest" description="Disordered" evidence="1">
    <location>
        <begin position="29"/>
        <end position="48"/>
    </location>
</feature>
<dbReference type="RefSeq" id="WP_378183021.1">
    <property type="nucleotide sequence ID" value="NZ_JBHTCR010000012.1"/>
</dbReference>
<name>A0ABW2M1L4_9FLAO</name>
<protein>
    <recommendedName>
        <fullName evidence="4">DUF5103 domain-containing protein</fullName>
    </recommendedName>
</protein>
<organism evidence="2 3">
    <name type="scientific">Chryseobacterium zhengzhouense</name>
    <dbReference type="NCBI Taxonomy" id="1636086"/>
    <lineage>
        <taxon>Bacteria</taxon>
        <taxon>Pseudomonadati</taxon>
        <taxon>Bacteroidota</taxon>
        <taxon>Flavobacteriia</taxon>
        <taxon>Flavobacteriales</taxon>
        <taxon>Weeksellaceae</taxon>
        <taxon>Chryseobacterium group</taxon>
        <taxon>Chryseobacterium</taxon>
    </lineage>
</organism>
<comment type="caution">
    <text evidence="2">The sequence shown here is derived from an EMBL/GenBank/DDBJ whole genome shotgun (WGS) entry which is preliminary data.</text>
</comment>
<evidence type="ECO:0008006" key="4">
    <source>
        <dbReference type="Google" id="ProtNLM"/>
    </source>
</evidence>
<evidence type="ECO:0000256" key="1">
    <source>
        <dbReference type="SAM" id="MobiDB-lite"/>
    </source>
</evidence>
<keyword evidence="3" id="KW-1185">Reference proteome</keyword>
<dbReference type="EMBL" id="JBHTCR010000012">
    <property type="protein sequence ID" value="MFC7348734.1"/>
    <property type="molecule type" value="Genomic_DNA"/>
</dbReference>
<accession>A0ABW2M1L4</accession>
<dbReference type="Proteomes" id="UP001596550">
    <property type="component" value="Unassembled WGS sequence"/>
</dbReference>
<evidence type="ECO:0000313" key="3">
    <source>
        <dbReference type="Proteomes" id="UP001596550"/>
    </source>
</evidence>
<gene>
    <name evidence="2" type="ORF">ACFQO9_18600</name>
</gene>